<dbReference type="SMART" id="SM00354">
    <property type="entry name" value="HTH_LACI"/>
    <property type="match status" value="1"/>
</dbReference>
<sequence length="349" mass="37667">MSSARAASRRATILEVAHQAGVSKTSVSRYFSGERDRLSETMQTRIASAAKRLNYRPNQMARGLKGGHSRLIGMLIADILNPFSVAVMHGVEQACRAKGFSLVVCNTDNDPAQERDHLALLAAYRIEGLVINAAGQPSRELKQLAEQGTPLVLLDRSLGELEADEVGLDNARTIDMALDHLSSKGYGDLLYLSEPTSQASSRQIRLERFEQQRELRGLTGRALSLSLDKEASSLEQAISDFLASPSQRPKALLCGNGNVTLAVTRALQAKGVVLGAIGLMGIDELDWCQLVTPGITTLAQPTKDIGRAATEALLQRLEPNGKAAPPRRIHYQPKLLARGSTQDPPTSTA</sequence>
<gene>
    <name evidence="6" type="ORF">SAMN05216571_11442</name>
</gene>
<evidence type="ECO:0000259" key="5">
    <source>
        <dbReference type="PROSITE" id="PS50932"/>
    </source>
</evidence>
<dbReference type="PANTHER" id="PTHR30146">
    <property type="entry name" value="LACI-RELATED TRANSCRIPTIONAL REPRESSOR"/>
    <property type="match status" value="1"/>
</dbReference>
<dbReference type="Pfam" id="PF00356">
    <property type="entry name" value="LacI"/>
    <property type="match status" value="1"/>
</dbReference>
<feature type="compositionally biased region" description="Polar residues" evidence="4">
    <location>
        <begin position="339"/>
        <end position="349"/>
    </location>
</feature>
<evidence type="ECO:0000256" key="1">
    <source>
        <dbReference type="ARBA" id="ARBA00023015"/>
    </source>
</evidence>
<dbReference type="CDD" id="cd06283">
    <property type="entry name" value="PBP1_RegR_EndR_KdgR-like"/>
    <property type="match status" value="1"/>
</dbReference>
<proteinExistence type="predicted"/>
<dbReference type="SUPFAM" id="SSF53822">
    <property type="entry name" value="Periplasmic binding protein-like I"/>
    <property type="match status" value="1"/>
</dbReference>
<dbReference type="Pfam" id="PF13377">
    <property type="entry name" value="Peripla_BP_3"/>
    <property type="match status" value="1"/>
</dbReference>
<keyword evidence="2" id="KW-0238">DNA-binding</keyword>
<dbReference type="EMBL" id="FNCI01000014">
    <property type="protein sequence ID" value="SDG45652.1"/>
    <property type="molecule type" value="Genomic_DNA"/>
</dbReference>
<dbReference type="InterPro" id="IPR028082">
    <property type="entry name" value="Peripla_BP_I"/>
</dbReference>
<keyword evidence="3" id="KW-0804">Transcription</keyword>
<dbReference type="InterPro" id="IPR046335">
    <property type="entry name" value="LacI/GalR-like_sensor"/>
</dbReference>
<feature type="domain" description="HTH lacI-type" evidence="5">
    <location>
        <begin position="11"/>
        <end position="66"/>
    </location>
</feature>
<name>A0A1G7UDK0_9GAMM</name>
<accession>A0A1G7UDK0</accession>
<dbReference type="RefSeq" id="WP_092528006.1">
    <property type="nucleotide sequence ID" value="NZ_FNCI01000014.1"/>
</dbReference>
<dbReference type="GO" id="GO:0003700">
    <property type="term" value="F:DNA-binding transcription factor activity"/>
    <property type="evidence" value="ECO:0007669"/>
    <property type="project" value="TreeGrafter"/>
</dbReference>
<dbReference type="Gene3D" id="3.40.50.2300">
    <property type="match status" value="2"/>
</dbReference>
<evidence type="ECO:0000313" key="6">
    <source>
        <dbReference type="EMBL" id="SDG45652.1"/>
    </source>
</evidence>
<dbReference type="PANTHER" id="PTHR30146:SF145">
    <property type="entry name" value="RIBOSE OPERON REPRESSOR"/>
    <property type="match status" value="1"/>
</dbReference>
<evidence type="ECO:0000313" key="7">
    <source>
        <dbReference type="Proteomes" id="UP000198641"/>
    </source>
</evidence>
<organism evidence="6 7">
    <name type="scientific">Onishia taeanensis</name>
    <dbReference type="NCBI Taxonomy" id="284577"/>
    <lineage>
        <taxon>Bacteria</taxon>
        <taxon>Pseudomonadati</taxon>
        <taxon>Pseudomonadota</taxon>
        <taxon>Gammaproteobacteria</taxon>
        <taxon>Oceanospirillales</taxon>
        <taxon>Halomonadaceae</taxon>
        <taxon>Onishia</taxon>
    </lineage>
</organism>
<evidence type="ECO:0000256" key="2">
    <source>
        <dbReference type="ARBA" id="ARBA00023125"/>
    </source>
</evidence>
<evidence type="ECO:0000256" key="3">
    <source>
        <dbReference type="ARBA" id="ARBA00023163"/>
    </source>
</evidence>
<keyword evidence="1" id="KW-0805">Transcription regulation</keyword>
<dbReference type="AlphaFoldDB" id="A0A1G7UDK0"/>
<dbReference type="GO" id="GO:0000976">
    <property type="term" value="F:transcription cis-regulatory region binding"/>
    <property type="evidence" value="ECO:0007669"/>
    <property type="project" value="TreeGrafter"/>
</dbReference>
<dbReference type="SUPFAM" id="SSF47413">
    <property type="entry name" value="lambda repressor-like DNA-binding domains"/>
    <property type="match status" value="1"/>
</dbReference>
<feature type="region of interest" description="Disordered" evidence="4">
    <location>
        <begin position="317"/>
        <end position="349"/>
    </location>
</feature>
<protein>
    <submittedName>
        <fullName evidence="6">Transcriptional regulator, LacI family</fullName>
    </submittedName>
</protein>
<dbReference type="InterPro" id="IPR000843">
    <property type="entry name" value="HTH_LacI"/>
</dbReference>
<dbReference type="STRING" id="284577.SAMN05216571_11442"/>
<dbReference type="InterPro" id="IPR010982">
    <property type="entry name" value="Lambda_DNA-bd_dom_sf"/>
</dbReference>
<dbReference type="Gene3D" id="1.10.260.40">
    <property type="entry name" value="lambda repressor-like DNA-binding domains"/>
    <property type="match status" value="1"/>
</dbReference>
<evidence type="ECO:0000256" key="4">
    <source>
        <dbReference type="SAM" id="MobiDB-lite"/>
    </source>
</evidence>
<dbReference type="Proteomes" id="UP000198641">
    <property type="component" value="Unassembled WGS sequence"/>
</dbReference>
<reference evidence="6 7" key="1">
    <citation type="submission" date="2016-10" db="EMBL/GenBank/DDBJ databases">
        <authorList>
            <person name="de Groot N.N."/>
        </authorList>
    </citation>
    <scope>NUCLEOTIDE SEQUENCE [LARGE SCALE GENOMIC DNA]</scope>
    <source>
        <strain evidence="6 7">BH539</strain>
    </source>
</reference>
<dbReference type="OrthoDB" id="9798934at2"/>
<dbReference type="PROSITE" id="PS50932">
    <property type="entry name" value="HTH_LACI_2"/>
    <property type="match status" value="1"/>
</dbReference>
<dbReference type="CDD" id="cd01392">
    <property type="entry name" value="HTH_LacI"/>
    <property type="match status" value="1"/>
</dbReference>
<keyword evidence="7" id="KW-1185">Reference proteome</keyword>